<dbReference type="UniPathway" id="UPA00109">
    <property type="reaction ID" value="UER00182"/>
</dbReference>
<dbReference type="EC" id="2.7.1.11" evidence="5"/>
<dbReference type="GO" id="GO:0046872">
    <property type="term" value="F:metal ion binding"/>
    <property type="evidence" value="ECO:0007669"/>
    <property type="project" value="UniProtKB-KW"/>
</dbReference>
<comment type="pathway">
    <text evidence="4">Carbohydrate degradation; glycolysis; D-glyceraldehyde 3-phosphate and glycerone phosphate from D-glucose: step 3/4.</text>
</comment>
<dbReference type="RefSeq" id="WP_130427694.1">
    <property type="nucleotide sequence ID" value="NZ_CP035949.1"/>
</dbReference>
<evidence type="ECO:0000256" key="2">
    <source>
        <dbReference type="ARBA" id="ARBA00002659"/>
    </source>
</evidence>
<comment type="catalytic activity">
    <reaction evidence="16">
        <text>beta-D-fructose 6-phosphate + ATP = beta-D-fructose 1,6-bisphosphate + ADP + H(+)</text>
        <dbReference type="Rhea" id="RHEA:16109"/>
        <dbReference type="ChEBI" id="CHEBI:15378"/>
        <dbReference type="ChEBI" id="CHEBI:30616"/>
        <dbReference type="ChEBI" id="CHEBI:32966"/>
        <dbReference type="ChEBI" id="CHEBI:57634"/>
        <dbReference type="ChEBI" id="CHEBI:456216"/>
        <dbReference type="EC" id="2.7.1.11"/>
    </reaction>
</comment>
<dbReference type="InterPro" id="IPR035966">
    <property type="entry name" value="PKF_sf"/>
</dbReference>
<evidence type="ECO:0000313" key="18">
    <source>
        <dbReference type="EMBL" id="QBF23878.1"/>
    </source>
</evidence>
<proteinExistence type="inferred from homology"/>
<dbReference type="InterPro" id="IPR015912">
    <property type="entry name" value="Phosphofructokinase_CS"/>
</dbReference>
<evidence type="ECO:0000256" key="16">
    <source>
        <dbReference type="ARBA" id="ARBA00048070"/>
    </source>
</evidence>
<dbReference type="PANTHER" id="PTHR13697">
    <property type="entry name" value="PHOSPHOFRUCTOKINASE"/>
    <property type="match status" value="1"/>
</dbReference>
<dbReference type="GO" id="GO:0003872">
    <property type="term" value="F:6-phosphofructokinase activity"/>
    <property type="evidence" value="ECO:0007669"/>
    <property type="project" value="UniProtKB-EC"/>
</dbReference>
<dbReference type="GO" id="GO:0016208">
    <property type="term" value="F:AMP binding"/>
    <property type="evidence" value="ECO:0007669"/>
    <property type="project" value="TreeGrafter"/>
</dbReference>
<evidence type="ECO:0000256" key="1">
    <source>
        <dbReference type="ARBA" id="ARBA00001946"/>
    </source>
</evidence>
<keyword evidence="6" id="KW-0963">Cytoplasm</keyword>
<dbReference type="PIRSF" id="PIRSF000532">
    <property type="entry name" value="ATP_PFK_prok"/>
    <property type="match status" value="1"/>
</dbReference>
<dbReference type="GO" id="GO:0048029">
    <property type="term" value="F:monosaccharide binding"/>
    <property type="evidence" value="ECO:0007669"/>
    <property type="project" value="TreeGrafter"/>
</dbReference>
<keyword evidence="19" id="KW-1185">Reference proteome</keyword>
<organism evidence="18 19">
    <name type="scientific">'Catharanthus roseus' aster yellows phytoplasma</name>
    <dbReference type="NCBI Taxonomy" id="1193712"/>
    <lineage>
        <taxon>Bacteria</taxon>
        <taxon>Bacillati</taxon>
        <taxon>Mycoplasmatota</taxon>
        <taxon>Mollicutes</taxon>
        <taxon>Acholeplasmatales</taxon>
        <taxon>Acholeplasmataceae</taxon>
        <taxon>Candidatus Phytoplasma</taxon>
        <taxon>16SrI (Aster yellows group)</taxon>
    </lineage>
</organism>
<feature type="domain" description="Phosphofructokinase" evidence="17">
    <location>
        <begin position="17"/>
        <end position="290"/>
    </location>
</feature>
<dbReference type="GO" id="GO:0030388">
    <property type="term" value="P:fructose 1,6-bisphosphate metabolic process"/>
    <property type="evidence" value="ECO:0007669"/>
    <property type="project" value="TreeGrafter"/>
</dbReference>
<dbReference type="EMBL" id="CP035949">
    <property type="protein sequence ID" value="QBF23878.1"/>
    <property type="molecule type" value="Genomic_DNA"/>
</dbReference>
<dbReference type="InterPro" id="IPR012003">
    <property type="entry name" value="ATP_PFK_prok-type"/>
</dbReference>
<dbReference type="GO" id="GO:0042802">
    <property type="term" value="F:identical protein binding"/>
    <property type="evidence" value="ECO:0007669"/>
    <property type="project" value="TreeGrafter"/>
</dbReference>
<comment type="cofactor">
    <cofactor evidence="1">
        <name>Mg(2+)</name>
        <dbReference type="ChEBI" id="CHEBI:18420"/>
    </cofactor>
</comment>
<evidence type="ECO:0000256" key="5">
    <source>
        <dbReference type="ARBA" id="ARBA00012055"/>
    </source>
</evidence>
<evidence type="ECO:0000256" key="14">
    <source>
        <dbReference type="ARBA" id="ARBA00023152"/>
    </source>
</evidence>
<keyword evidence="10" id="KW-0547">Nucleotide-binding</keyword>
<comment type="similarity">
    <text evidence="15">Belongs to the phosphofructokinase type A (PFKA) family.</text>
</comment>
<keyword evidence="13" id="KW-0460">Magnesium</keyword>
<comment type="function">
    <text evidence="2">Catalyzes the phosphorylation of D-fructose 6-phosphate to fructose 1,6-bisphosphate by ATP, the first committing step of glycolysis.</text>
</comment>
<dbReference type="PANTHER" id="PTHR13697:SF4">
    <property type="entry name" value="ATP-DEPENDENT 6-PHOSPHOFRUCTOKINASE"/>
    <property type="match status" value="1"/>
</dbReference>
<dbReference type="InterPro" id="IPR000023">
    <property type="entry name" value="Phosphofructokinase_dom"/>
</dbReference>
<keyword evidence="8" id="KW-0808">Transferase</keyword>
<evidence type="ECO:0000256" key="15">
    <source>
        <dbReference type="ARBA" id="ARBA00038478"/>
    </source>
</evidence>
<evidence type="ECO:0000256" key="9">
    <source>
        <dbReference type="ARBA" id="ARBA00022723"/>
    </source>
</evidence>
<keyword evidence="12" id="KW-0067">ATP-binding</keyword>
<evidence type="ECO:0000256" key="10">
    <source>
        <dbReference type="ARBA" id="ARBA00022741"/>
    </source>
</evidence>
<keyword evidence="14" id="KW-0324">Glycolysis</keyword>
<gene>
    <name evidence="18" type="ORF">EXT02_01565</name>
</gene>
<evidence type="ECO:0000313" key="19">
    <source>
        <dbReference type="Proteomes" id="UP000289726"/>
    </source>
</evidence>
<dbReference type="GO" id="GO:0005524">
    <property type="term" value="F:ATP binding"/>
    <property type="evidence" value="ECO:0007669"/>
    <property type="project" value="UniProtKB-KW"/>
</dbReference>
<evidence type="ECO:0000256" key="6">
    <source>
        <dbReference type="ARBA" id="ARBA00022490"/>
    </source>
</evidence>
<dbReference type="GO" id="GO:0006002">
    <property type="term" value="P:fructose 6-phosphate metabolic process"/>
    <property type="evidence" value="ECO:0007669"/>
    <property type="project" value="InterPro"/>
</dbReference>
<keyword evidence="9" id="KW-0479">Metal-binding</keyword>
<evidence type="ECO:0000256" key="3">
    <source>
        <dbReference type="ARBA" id="ARBA00004496"/>
    </source>
</evidence>
<dbReference type="GO" id="GO:0061621">
    <property type="term" value="P:canonical glycolysis"/>
    <property type="evidence" value="ECO:0007669"/>
    <property type="project" value="TreeGrafter"/>
</dbReference>
<dbReference type="Gene3D" id="3.40.50.450">
    <property type="match status" value="1"/>
</dbReference>
<evidence type="ECO:0000256" key="7">
    <source>
        <dbReference type="ARBA" id="ARBA00022533"/>
    </source>
</evidence>
<dbReference type="SUPFAM" id="SSF53784">
    <property type="entry name" value="Phosphofructokinase"/>
    <property type="match status" value="1"/>
</dbReference>
<dbReference type="NCBIfam" id="NF002872">
    <property type="entry name" value="PRK03202.1"/>
    <property type="match status" value="1"/>
</dbReference>
<evidence type="ECO:0000256" key="11">
    <source>
        <dbReference type="ARBA" id="ARBA00022777"/>
    </source>
</evidence>
<reference evidence="18 19" key="1">
    <citation type="submission" date="2019-02" db="EMBL/GenBank/DDBJ databases">
        <title>Draft Genome Sequence of Maize Bushy Stunt-like Phytoplasma group 16SrI-B (Aster yellows) in South Africa.</title>
        <authorList>
            <person name="Coetzee B."/>
            <person name="Douglas-Smit N."/>
            <person name="Maree H.J."/>
            <person name="Burger J.T."/>
            <person name="Kruger K."/>
            <person name="Pietersen G."/>
        </authorList>
    </citation>
    <scope>NUCLEOTIDE SEQUENCE [LARGE SCALE GENOMIC DNA]</scope>
    <source>
        <strain evidence="18 19">De Villa</strain>
    </source>
</reference>
<dbReference type="InterPro" id="IPR022953">
    <property type="entry name" value="ATP_PFK"/>
</dbReference>
<keyword evidence="11 18" id="KW-0418">Kinase</keyword>
<sequence length="332" mass="36173">MKNENQKAKTTTKENKKIAVLTSGGDAPGMNAAIRAVVFESAKQGFEVFGVKDGYLGLFNNQIEILNPQTFPRVLNVSGTFLGTARFLDFQNNLDVRKQCAQNLKNLGIDKLVVIGGDGSYKGASKLHELGIQCVGLPATIDNDICATDFTIGFSTALNNIVDAIEKLRDTSVSHNRCSIIEVMGRHKGDLALFGGLAAGADVIVTRENLLSQKTICQKIKSLRQANQRHAIVVVTEHIFDVASLAKEVENYSGFETRAQVLGHIQRGGKPTAEDLVLAFRMGSYAVSLLQQNIFNCAVGTCGLNLHYTTFGDLFEKTYEKNELFNVVAKLL</sequence>
<evidence type="ECO:0000256" key="12">
    <source>
        <dbReference type="ARBA" id="ARBA00022840"/>
    </source>
</evidence>
<dbReference type="GO" id="GO:0005945">
    <property type="term" value="C:6-phosphofructokinase complex"/>
    <property type="evidence" value="ECO:0007669"/>
    <property type="project" value="TreeGrafter"/>
</dbReference>
<keyword evidence="7" id="KW-0021">Allosteric enzyme</keyword>
<dbReference type="Pfam" id="PF00365">
    <property type="entry name" value="PFK"/>
    <property type="match status" value="1"/>
</dbReference>
<evidence type="ECO:0000256" key="8">
    <source>
        <dbReference type="ARBA" id="ARBA00022679"/>
    </source>
</evidence>
<dbReference type="AlphaFoldDB" id="A0A4P6MD55"/>
<accession>A0A4P6MD55</accession>
<evidence type="ECO:0000259" key="17">
    <source>
        <dbReference type="Pfam" id="PF00365"/>
    </source>
</evidence>
<dbReference type="PRINTS" id="PR00476">
    <property type="entry name" value="PHFRCTKINASE"/>
</dbReference>
<protein>
    <recommendedName>
        <fullName evidence="5">6-phosphofructokinase</fullName>
        <ecNumber evidence="5">2.7.1.11</ecNumber>
    </recommendedName>
</protein>
<evidence type="ECO:0000256" key="13">
    <source>
        <dbReference type="ARBA" id="ARBA00022842"/>
    </source>
</evidence>
<dbReference type="GO" id="GO:0070095">
    <property type="term" value="F:fructose-6-phosphate binding"/>
    <property type="evidence" value="ECO:0007669"/>
    <property type="project" value="TreeGrafter"/>
</dbReference>
<evidence type="ECO:0000256" key="4">
    <source>
        <dbReference type="ARBA" id="ARBA00004679"/>
    </source>
</evidence>
<dbReference type="FunFam" id="3.40.50.460:FF:000002">
    <property type="entry name" value="ATP-dependent 6-phosphofructokinase"/>
    <property type="match status" value="1"/>
</dbReference>
<dbReference type="PROSITE" id="PS00433">
    <property type="entry name" value="PHOSPHOFRUCTOKINASE"/>
    <property type="match status" value="1"/>
</dbReference>
<dbReference type="Gene3D" id="3.40.50.460">
    <property type="entry name" value="Phosphofructokinase domain"/>
    <property type="match status" value="1"/>
</dbReference>
<dbReference type="Proteomes" id="UP000289726">
    <property type="component" value="Chromosome"/>
</dbReference>
<name>A0A4P6MD55_9MOLU</name>
<comment type="subcellular location">
    <subcellularLocation>
        <location evidence="3">Cytoplasm</location>
    </subcellularLocation>
</comment>